<dbReference type="InterPro" id="IPR011010">
    <property type="entry name" value="DNA_brk_join_enz"/>
</dbReference>
<proteinExistence type="inferred from homology"/>
<keyword evidence="2" id="KW-0229">DNA integration</keyword>
<dbReference type="InterPro" id="IPR050090">
    <property type="entry name" value="Tyrosine_recombinase_XerCD"/>
</dbReference>
<dbReference type="AlphaFoldDB" id="A0A174W5P6"/>
<feature type="domain" description="Core-binding (CB)" evidence="7">
    <location>
        <begin position="118"/>
        <end position="206"/>
    </location>
</feature>
<evidence type="ECO:0000256" key="4">
    <source>
        <dbReference type="ARBA" id="ARBA00023172"/>
    </source>
</evidence>
<dbReference type="GO" id="GO:0003677">
    <property type="term" value="F:DNA binding"/>
    <property type="evidence" value="ECO:0007669"/>
    <property type="project" value="UniProtKB-UniRule"/>
</dbReference>
<dbReference type="InterPro" id="IPR002104">
    <property type="entry name" value="Integrase_catalytic"/>
</dbReference>
<dbReference type="PROSITE" id="PS51898">
    <property type="entry name" value="TYR_RECOMBINASE"/>
    <property type="match status" value="1"/>
</dbReference>
<name>A0A174W5P6_PARDI</name>
<evidence type="ECO:0000313" key="9">
    <source>
        <dbReference type="Proteomes" id="UP000095332"/>
    </source>
</evidence>
<evidence type="ECO:0000256" key="3">
    <source>
        <dbReference type="ARBA" id="ARBA00023125"/>
    </source>
</evidence>
<dbReference type="PANTHER" id="PTHR30349:SF64">
    <property type="entry name" value="PROPHAGE INTEGRASE INTD-RELATED"/>
    <property type="match status" value="1"/>
</dbReference>
<dbReference type="Proteomes" id="UP000095332">
    <property type="component" value="Unassembled WGS sequence"/>
</dbReference>
<dbReference type="InterPro" id="IPR044068">
    <property type="entry name" value="CB"/>
</dbReference>
<dbReference type="Gene3D" id="1.10.443.10">
    <property type="entry name" value="Intergrase catalytic core"/>
    <property type="match status" value="1"/>
</dbReference>
<dbReference type="Pfam" id="PF13102">
    <property type="entry name" value="Phage_int_SAM_5"/>
    <property type="match status" value="1"/>
</dbReference>
<dbReference type="EMBL" id="CZBM01000011">
    <property type="protein sequence ID" value="CUQ39540.1"/>
    <property type="molecule type" value="Genomic_DNA"/>
</dbReference>
<evidence type="ECO:0000256" key="1">
    <source>
        <dbReference type="ARBA" id="ARBA00008857"/>
    </source>
</evidence>
<dbReference type="InterPro" id="IPR025269">
    <property type="entry name" value="SAM-like_dom"/>
</dbReference>
<dbReference type="PANTHER" id="PTHR30349">
    <property type="entry name" value="PHAGE INTEGRASE-RELATED"/>
    <property type="match status" value="1"/>
</dbReference>
<dbReference type="InterPro" id="IPR035386">
    <property type="entry name" value="Arm-DNA-bind_5"/>
</dbReference>
<dbReference type="Pfam" id="PF17293">
    <property type="entry name" value="Arm-DNA-bind_5"/>
    <property type="match status" value="1"/>
</dbReference>
<evidence type="ECO:0000256" key="5">
    <source>
        <dbReference type="PROSITE-ProRule" id="PRU01248"/>
    </source>
</evidence>
<dbReference type="Pfam" id="PF00589">
    <property type="entry name" value="Phage_integrase"/>
    <property type="match status" value="1"/>
</dbReference>
<sequence>MRQERKTTYNTFAVLFYINRQKVKKNGLCPLMGRISINTEVAQFSTKMDVRPDLWDAKAYRLTGKSRTAKETNAKIDKIEEDIRRYYKEILDEQGYITAELVKNAVNGIGQHKRKLLELYREYMEDFAKRVGINRAPSTLRSHKTSYCNLQNFIREHYGIEDIPLKQLDYAFIEKYDNYLRVEKGFSGMTIENHIIMLKTMTRTAMAQGTIQYNPFASFSPEKALRKHRHLTTDELQRLMNTPIREKFLCFVRDLFVFSTFTGIAYADMCNLDVSNLSRDDQGNLWIKFKRQKTKSECSILLLDVPRNIMEKYECERKSDKLFNMPCRSAMTNNMPKLAKVCGIEHRLTYHMARHNFGTLITLSQGVPLETVCQMMGHKSMNTTQIYARLTHQKVDEDMKKLTQRIGNKFRMPEWNKDKENIKNIHYGQGNNHNY</sequence>
<keyword evidence="3 5" id="KW-0238">DNA-binding</keyword>
<dbReference type="SUPFAM" id="SSF56349">
    <property type="entry name" value="DNA breaking-rejoining enzymes"/>
    <property type="match status" value="1"/>
</dbReference>
<dbReference type="Gene3D" id="1.10.150.130">
    <property type="match status" value="1"/>
</dbReference>
<protein>
    <submittedName>
        <fullName evidence="8">Tyrosine recombinase XerC</fullName>
    </submittedName>
</protein>
<dbReference type="InterPro" id="IPR010998">
    <property type="entry name" value="Integrase_recombinase_N"/>
</dbReference>
<keyword evidence="4" id="KW-0233">DNA recombination</keyword>
<dbReference type="InterPro" id="IPR013762">
    <property type="entry name" value="Integrase-like_cat_sf"/>
</dbReference>
<dbReference type="GO" id="GO:0015074">
    <property type="term" value="P:DNA integration"/>
    <property type="evidence" value="ECO:0007669"/>
    <property type="project" value="UniProtKB-KW"/>
</dbReference>
<feature type="domain" description="Tyr recombinase" evidence="6">
    <location>
        <begin position="226"/>
        <end position="400"/>
    </location>
</feature>
<dbReference type="RefSeq" id="WP_057328850.1">
    <property type="nucleotide sequence ID" value="NZ_CZBM01000011.1"/>
</dbReference>
<dbReference type="GO" id="GO:0006310">
    <property type="term" value="P:DNA recombination"/>
    <property type="evidence" value="ECO:0007669"/>
    <property type="project" value="UniProtKB-KW"/>
</dbReference>
<accession>A0A174W5P6</accession>
<comment type="similarity">
    <text evidence="1">Belongs to the 'phage' integrase family.</text>
</comment>
<dbReference type="CDD" id="cd01185">
    <property type="entry name" value="INTN1_C_like"/>
    <property type="match status" value="1"/>
</dbReference>
<reference evidence="8 9" key="1">
    <citation type="submission" date="2015-09" db="EMBL/GenBank/DDBJ databases">
        <authorList>
            <consortium name="Pathogen Informatics"/>
        </authorList>
    </citation>
    <scope>NUCLEOTIDE SEQUENCE [LARGE SCALE GENOMIC DNA]</scope>
    <source>
        <strain evidence="8 9">2789STDY5834948</strain>
    </source>
</reference>
<organism evidence="8 9">
    <name type="scientific">Parabacteroides distasonis</name>
    <dbReference type="NCBI Taxonomy" id="823"/>
    <lineage>
        <taxon>Bacteria</taxon>
        <taxon>Pseudomonadati</taxon>
        <taxon>Bacteroidota</taxon>
        <taxon>Bacteroidia</taxon>
        <taxon>Bacteroidales</taxon>
        <taxon>Tannerellaceae</taxon>
        <taxon>Parabacteroides</taxon>
    </lineage>
</organism>
<evidence type="ECO:0000313" key="8">
    <source>
        <dbReference type="EMBL" id="CUQ39540.1"/>
    </source>
</evidence>
<gene>
    <name evidence="8" type="primary">xerC_4</name>
    <name evidence="8" type="ORF">ERS852560_02602</name>
</gene>
<evidence type="ECO:0000259" key="7">
    <source>
        <dbReference type="PROSITE" id="PS51900"/>
    </source>
</evidence>
<evidence type="ECO:0000256" key="2">
    <source>
        <dbReference type="ARBA" id="ARBA00022908"/>
    </source>
</evidence>
<evidence type="ECO:0000259" key="6">
    <source>
        <dbReference type="PROSITE" id="PS51898"/>
    </source>
</evidence>
<dbReference type="PROSITE" id="PS51900">
    <property type="entry name" value="CB"/>
    <property type="match status" value="1"/>
</dbReference>